<reference evidence="2" key="1">
    <citation type="submission" date="2022-03" db="EMBL/GenBank/DDBJ databases">
        <title>Brevibacterium spongiae sp. nov., isolated from marine sponge.</title>
        <authorList>
            <person name="Li Z."/>
            <person name="Zhang M."/>
        </authorList>
    </citation>
    <scope>NUCLEOTIDE SEQUENCE</scope>
    <source>
        <strain evidence="2">WHS-Z9</strain>
    </source>
</reference>
<evidence type="ECO:0000313" key="2">
    <source>
        <dbReference type="EMBL" id="UVI37359.1"/>
    </source>
</evidence>
<dbReference type="EMBL" id="CP093443">
    <property type="protein sequence ID" value="UVI37359.1"/>
    <property type="molecule type" value="Genomic_DNA"/>
</dbReference>
<sequence>MNAFASSEPQLHAALNGDRDHPGTPRSPQTIAAEARAAVDAGAQVVHLHPFAVSGRQTFDAEAVAETLREVRIACPEIPISVSTAAEIEPDPQRRLALIAEWTQLPDLVSANQGEAGIREVCELLLGRGVAIEAGLLSVDDAAAFVDSGLADRCRRVLVEPTVTDPDGALAQAAAIERVLAEAGIDLPQVHHGEGIASWVVNARAVRRGHGIRTGLEDTPVLIDGTQAAGNGELIAVAAGLLAELRP</sequence>
<organism evidence="2 3">
    <name type="scientific">Brevibacterium spongiae</name>
    <dbReference type="NCBI Taxonomy" id="2909672"/>
    <lineage>
        <taxon>Bacteria</taxon>
        <taxon>Bacillati</taxon>
        <taxon>Actinomycetota</taxon>
        <taxon>Actinomycetes</taxon>
        <taxon>Micrococcales</taxon>
        <taxon>Brevibacteriaceae</taxon>
        <taxon>Brevibacterium</taxon>
    </lineage>
</organism>
<feature type="region of interest" description="Disordered" evidence="1">
    <location>
        <begin position="1"/>
        <end position="28"/>
    </location>
</feature>
<evidence type="ECO:0000313" key="3">
    <source>
        <dbReference type="Proteomes" id="UP001064879"/>
    </source>
</evidence>
<dbReference type="Pfam" id="PF05853">
    <property type="entry name" value="BKACE"/>
    <property type="match status" value="1"/>
</dbReference>
<name>A0ABY5SW65_9MICO</name>
<dbReference type="Gene3D" id="3.20.20.70">
    <property type="entry name" value="Aldolase class I"/>
    <property type="match status" value="1"/>
</dbReference>
<dbReference type="InterPro" id="IPR008567">
    <property type="entry name" value="BKACE"/>
</dbReference>
<dbReference type="PANTHER" id="PTHR37418">
    <property type="entry name" value="3-KETO-5-AMINOHEXANOATE CLEAVAGE ENZYME-RELATED"/>
    <property type="match status" value="1"/>
</dbReference>
<protein>
    <submittedName>
        <fullName evidence="2">3-keto-5-aminohexanoate cleavage protein</fullName>
    </submittedName>
</protein>
<dbReference type="InterPro" id="IPR013785">
    <property type="entry name" value="Aldolase_TIM"/>
</dbReference>
<accession>A0ABY5SW65</accession>
<dbReference type="RefSeq" id="WP_265419901.1">
    <property type="nucleotide sequence ID" value="NZ_CP093443.1"/>
</dbReference>
<dbReference type="Proteomes" id="UP001064879">
    <property type="component" value="Chromosome"/>
</dbReference>
<dbReference type="PANTHER" id="PTHR37418:SF1">
    <property type="entry name" value="3-KETO-5-AMINOHEXANOATE CLEAVAGE PROTEIN"/>
    <property type="match status" value="1"/>
</dbReference>
<gene>
    <name evidence="2" type="ORF">L1F31_06845</name>
</gene>
<keyword evidence="3" id="KW-1185">Reference proteome</keyword>
<proteinExistence type="predicted"/>
<evidence type="ECO:0000256" key="1">
    <source>
        <dbReference type="SAM" id="MobiDB-lite"/>
    </source>
</evidence>